<proteinExistence type="inferred from homology"/>
<evidence type="ECO:0000256" key="3">
    <source>
        <dbReference type="ARBA" id="ARBA00023125"/>
    </source>
</evidence>
<keyword evidence="3" id="KW-0238">DNA-binding</keyword>
<gene>
    <name evidence="7" type="ordered locus">PCC7424_5275</name>
</gene>
<keyword evidence="8" id="KW-1185">Reference proteome</keyword>
<protein>
    <submittedName>
        <fullName evidence="7">Transposase, family IS1341</fullName>
    </submittedName>
</protein>
<organism evidence="7 8">
    <name type="scientific">Gloeothece citriformis (strain PCC 7424)</name>
    <name type="common">Cyanothece sp. (strain PCC 7424)</name>
    <dbReference type="NCBI Taxonomy" id="65393"/>
    <lineage>
        <taxon>Bacteria</taxon>
        <taxon>Bacillati</taxon>
        <taxon>Cyanobacteriota</taxon>
        <taxon>Cyanophyceae</taxon>
        <taxon>Oscillatoriophycideae</taxon>
        <taxon>Chroococcales</taxon>
        <taxon>Aphanothecaceae</taxon>
        <taxon>Gloeothece</taxon>
        <taxon>Gloeothece citriformis</taxon>
    </lineage>
</organism>
<evidence type="ECO:0000313" key="8">
    <source>
        <dbReference type="Proteomes" id="UP000002384"/>
    </source>
</evidence>
<reference evidence="8" key="1">
    <citation type="journal article" date="2011" name="MBio">
        <title>Novel metabolic attributes of the genus Cyanothece, comprising a group of unicellular nitrogen-fixing Cyanobacteria.</title>
        <authorList>
            <person name="Bandyopadhyay A."/>
            <person name="Elvitigala T."/>
            <person name="Welsh E."/>
            <person name="Stockel J."/>
            <person name="Liberton M."/>
            <person name="Min H."/>
            <person name="Sherman L.A."/>
            <person name="Pakrasi H.B."/>
        </authorList>
    </citation>
    <scope>NUCLEOTIDE SEQUENCE [LARGE SCALE GENOMIC DNA]</scope>
    <source>
        <strain evidence="8">PCC 7424</strain>
    </source>
</reference>
<dbReference type="GO" id="GO:0003677">
    <property type="term" value="F:DNA binding"/>
    <property type="evidence" value="ECO:0007669"/>
    <property type="project" value="UniProtKB-KW"/>
</dbReference>
<dbReference type="KEGG" id="cyc:PCC7424_5275"/>
<dbReference type="EMBL" id="CP001291">
    <property type="protein sequence ID" value="ACK73623.1"/>
    <property type="molecule type" value="Genomic_DNA"/>
</dbReference>
<name>B7KID6_GLOC7</name>
<evidence type="ECO:0000313" key="7">
    <source>
        <dbReference type="EMBL" id="ACK73623.1"/>
    </source>
</evidence>
<evidence type="ECO:0000259" key="6">
    <source>
        <dbReference type="Pfam" id="PF07282"/>
    </source>
</evidence>
<evidence type="ECO:0000256" key="1">
    <source>
        <dbReference type="ARBA" id="ARBA00008761"/>
    </source>
</evidence>
<dbReference type="eggNOG" id="COG0675">
    <property type="taxonomic scope" value="Bacteria"/>
</dbReference>
<dbReference type="Proteomes" id="UP000002384">
    <property type="component" value="Chromosome"/>
</dbReference>
<evidence type="ECO:0000259" key="5">
    <source>
        <dbReference type="Pfam" id="PF01385"/>
    </source>
</evidence>
<comment type="similarity">
    <text evidence="1">In the C-terminal section; belongs to the transposase 35 family.</text>
</comment>
<evidence type="ECO:0000256" key="2">
    <source>
        <dbReference type="ARBA" id="ARBA00022578"/>
    </source>
</evidence>
<dbReference type="AlphaFoldDB" id="B7KID6"/>
<dbReference type="NCBIfam" id="NF040570">
    <property type="entry name" value="guided_TnpB"/>
    <property type="match status" value="1"/>
</dbReference>
<keyword evidence="4" id="KW-0233">DNA recombination</keyword>
<dbReference type="GO" id="GO:0032196">
    <property type="term" value="P:transposition"/>
    <property type="evidence" value="ECO:0007669"/>
    <property type="project" value="UniProtKB-KW"/>
</dbReference>
<feature type="domain" description="Probable transposase IS891/IS1136/IS1341" evidence="5">
    <location>
        <begin position="184"/>
        <end position="286"/>
    </location>
</feature>
<dbReference type="STRING" id="65393.PCC7424_5275"/>
<dbReference type="GO" id="GO:0006310">
    <property type="term" value="P:DNA recombination"/>
    <property type="evidence" value="ECO:0007669"/>
    <property type="project" value="UniProtKB-KW"/>
</dbReference>
<dbReference type="HOGENOM" id="CLU_032903_3_2_3"/>
<dbReference type="InterPro" id="IPR010095">
    <property type="entry name" value="Cas12f1-like_TNB"/>
</dbReference>
<sequence>MFQNLSIKLKLNLNKEQKESLRQVSLAYRDALNYTSQIAFENGKSSNGTKLQKLVYYKIRERFKLPAQMACNVPRQVSASYKGLWTKFRQNKQAREKGITKKRYKGLDKTPKFASRTCTLNYLRDYSFKNGHKVSIVTLSGRIVVSYSGYNKHIDWIKDKGKIGAAKIFYNRTNKTYYLLVSVEIELPDINPENVSRVYGIDVGQRYLAVKAGIDDSAEFFSGKEIRHKANRYHRARKTLQRKGTRSAKRRLVALSGRERRFIAGINHQISKHIAQPNSLIGLEQLAHIRERTQSKSGKRASKRQRKAKRNKAKWSFAELHSCIDYKAIMNGSLAIKVMANYTSQCCPKCGHVSKENRPNKGLNFVCQSCDYQLHADLVGGRNIALRALLIRQDWISTGILSASPNVSDDEAKAKSLQRFLELRWSPDASPDLSFLRVGVVDLQSGENPPTLVFDASGTHPTI</sequence>
<keyword evidence="2" id="KW-0815">Transposition</keyword>
<dbReference type="Pfam" id="PF01385">
    <property type="entry name" value="OrfB_IS605"/>
    <property type="match status" value="1"/>
</dbReference>
<evidence type="ECO:0000256" key="4">
    <source>
        <dbReference type="ARBA" id="ARBA00023172"/>
    </source>
</evidence>
<dbReference type="RefSeq" id="WP_015957201.1">
    <property type="nucleotide sequence ID" value="NC_011729.1"/>
</dbReference>
<feature type="domain" description="Cas12f1-like TNB" evidence="6">
    <location>
        <begin position="317"/>
        <end position="384"/>
    </location>
</feature>
<accession>B7KID6</accession>
<dbReference type="Pfam" id="PF07282">
    <property type="entry name" value="Cas12f1-like_TNB"/>
    <property type="match status" value="1"/>
</dbReference>
<dbReference type="InterPro" id="IPR001959">
    <property type="entry name" value="Transposase"/>
</dbReference>